<dbReference type="AlphaFoldDB" id="A0A1A6HF78"/>
<sequence length="28" mass="3119">MRAIPVCTQVRSLLSVIFVTSVIRQSLT</sequence>
<dbReference type="Proteomes" id="UP000092124">
    <property type="component" value="Unassembled WGS sequence"/>
</dbReference>
<keyword evidence="2" id="KW-1185">Reference proteome</keyword>
<gene>
    <name evidence="1" type="ORF">A6R68_16305</name>
</gene>
<name>A0A1A6HF78_NEOLE</name>
<dbReference type="EMBL" id="LZPO01033618">
    <property type="protein sequence ID" value="OBS77243.1"/>
    <property type="molecule type" value="Genomic_DNA"/>
</dbReference>
<protein>
    <submittedName>
        <fullName evidence="1">Uncharacterized protein</fullName>
    </submittedName>
</protein>
<reference evidence="1 2" key="1">
    <citation type="submission" date="2016-06" db="EMBL/GenBank/DDBJ databases">
        <title>The Draft Genome Sequence and Annotation of the Desert Woodrat Neotoma lepida.</title>
        <authorList>
            <person name="Campbell M."/>
            <person name="Oakeson K.F."/>
            <person name="Yandell M."/>
            <person name="Halpert J.R."/>
            <person name="Dearing D."/>
        </authorList>
    </citation>
    <scope>NUCLEOTIDE SEQUENCE [LARGE SCALE GENOMIC DNA]</scope>
    <source>
        <strain evidence="1">417</strain>
        <tissue evidence="1">Liver</tissue>
    </source>
</reference>
<proteinExistence type="predicted"/>
<organism evidence="1 2">
    <name type="scientific">Neotoma lepida</name>
    <name type="common">Desert woodrat</name>
    <dbReference type="NCBI Taxonomy" id="56216"/>
    <lineage>
        <taxon>Eukaryota</taxon>
        <taxon>Metazoa</taxon>
        <taxon>Chordata</taxon>
        <taxon>Craniata</taxon>
        <taxon>Vertebrata</taxon>
        <taxon>Euteleostomi</taxon>
        <taxon>Mammalia</taxon>
        <taxon>Eutheria</taxon>
        <taxon>Euarchontoglires</taxon>
        <taxon>Glires</taxon>
        <taxon>Rodentia</taxon>
        <taxon>Myomorpha</taxon>
        <taxon>Muroidea</taxon>
        <taxon>Cricetidae</taxon>
        <taxon>Neotominae</taxon>
        <taxon>Neotoma</taxon>
    </lineage>
</organism>
<evidence type="ECO:0000313" key="1">
    <source>
        <dbReference type="EMBL" id="OBS77243.1"/>
    </source>
</evidence>
<evidence type="ECO:0000313" key="2">
    <source>
        <dbReference type="Proteomes" id="UP000092124"/>
    </source>
</evidence>
<accession>A0A1A6HF78</accession>
<comment type="caution">
    <text evidence="1">The sequence shown here is derived from an EMBL/GenBank/DDBJ whole genome shotgun (WGS) entry which is preliminary data.</text>
</comment>